<feature type="domain" description="SGNH hydrolase-type esterase" evidence="2">
    <location>
        <begin position="38"/>
        <end position="211"/>
    </location>
</feature>
<evidence type="ECO:0000256" key="1">
    <source>
        <dbReference type="SAM" id="SignalP"/>
    </source>
</evidence>
<reference evidence="3" key="1">
    <citation type="journal article" date="2021" name="IMA Fungus">
        <title>Genomic characterization of three marine fungi, including Emericellopsis atlantica sp. nov. with signatures of a generalist lifestyle and marine biomass degradation.</title>
        <authorList>
            <person name="Hagestad O.C."/>
            <person name="Hou L."/>
            <person name="Andersen J.H."/>
            <person name="Hansen E.H."/>
            <person name="Altermark B."/>
            <person name="Li C."/>
            <person name="Kuhnert E."/>
            <person name="Cox R.J."/>
            <person name="Crous P.W."/>
            <person name="Spatafora J.W."/>
            <person name="Lail K."/>
            <person name="Amirebrahimi M."/>
            <person name="Lipzen A."/>
            <person name="Pangilinan J."/>
            <person name="Andreopoulos W."/>
            <person name="Hayes R.D."/>
            <person name="Ng V."/>
            <person name="Grigoriev I.V."/>
            <person name="Jackson S.A."/>
            <person name="Sutton T.D.S."/>
            <person name="Dobson A.D.W."/>
            <person name="Rama T."/>
        </authorList>
    </citation>
    <scope>NUCLEOTIDE SEQUENCE</scope>
    <source>
        <strain evidence="3">TRa018bII</strain>
    </source>
</reference>
<organism evidence="3 4">
    <name type="scientific">Amylocarpus encephaloides</name>
    <dbReference type="NCBI Taxonomy" id="45428"/>
    <lineage>
        <taxon>Eukaryota</taxon>
        <taxon>Fungi</taxon>
        <taxon>Dikarya</taxon>
        <taxon>Ascomycota</taxon>
        <taxon>Pezizomycotina</taxon>
        <taxon>Leotiomycetes</taxon>
        <taxon>Helotiales</taxon>
        <taxon>Helotiales incertae sedis</taxon>
        <taxon>Amylocarpus</taxon>
    </lineage>
</organism>
<dbReference type="PANTHER" id="PTHR43695:SF2">
    <property type="entry name" value="PUTATIVE (AFU_ORTHOLOGUE AFUA_2G17250)-RELATED"/>
    <property type="match status" value="1"/>
</dbReference>
<dbReference type="InterPro" id="IPR013830">
    <property type="entry name" value="SGNH_hydro"/>
</dbReference>
<evidence type="ECO:0000313" key="4">
    <source>
        <dbReference type="Proteomes" id="UP000824998"/>
    </source>
</evidence>
<dbReference type="EMBL" id="MU251582">
    <property type="protein sequence ID" value="KAG9231769.1"/>
    <property type="molecule type" value="Genomic_DNA"/>
</dbReference>
<proteinExistence type="predicted"/>
<dbReference type="CDD" id="cd01821">
    <property type="entry name" value="Rhamnogalacturan_acetylesterase_like"/>
    <property type="match status" value="1"/>
</dbReference>
<evidence type="ECO:0000259" key="2">
    <source>
        <dbReference type="Pfam" id="PF13472"/>
    </source>
</evidence>
<evidence type="ECO:0000313" key="3">
    <source>
        <dbReference type="EMBL" id="KAG9231769.1"/>
    </source>
</evidence>
<dbReference type="InterPro" id="IPR036514">
    <property type="entry name" value="SGNH_hydro_sf"/>
</dbReference>
<accession>A0A9P7YDJ9</accession>
<sequence length="257" mass="27349">MYFSSLLSLIYLATTQASPIASKQYERAAKPAAFFLAGDSTTAIKGGWGNGFLTLLTNGAIGTNFGHSGATTKSFVAGGDWAKVISAVKANSEKYTTYVTIQFGHNDQKEAANISLPQFTTNLKRMTLDVLSAGGHPILTTSLTRRTFSGGKVIENLSEQVAATLQVAKDQKVQSIDLNKASTAYINAVGQANADKYNLESGDRTHVNPEGELLFGNMVAWLIESSTDEGLGAQTESFLAPKTEVVEAIEAGKFILP</sequence>
<keyword evidence="1" id="KW-0732">Signal</keyword>
<gene>
    <name evidence="3" type="ORF">BJ875DRAFT_106349</name>
</gene>
<dbReference type="SUPFAM" id="SSF52266">
    <property type="entry name" value="SGNH hydrolase"/>
    <property type="match status" value="1"/>
</dbReference>
<name>A0A9P7YDJ9_9HELO</name>
<feature type="chain" id="PRO_5040253961" evidence="1">
    <location>
        <begin position="18"/>
        <end position="257"/>
    </location>
</feature>
<dbReference type="AlphaFoldDB" id="A0A9P7YDJ9"/>
<dbReference type="PANTHER" id="PTHR43695">
    <property type="entry name" value="PUTATIVE (AFU_ORTHOLOGUE AFUA_2G17250)-RELATED"/>
    <property type="match status" value="1"/>
</dbReference>
<dbReference type="GO" id="GO:0016787">
    <property type="term" value="F:hydrolase activity"/>
    <property type="evidence" value="ECO:0007669"/>
    <property type="project" value="UniProtKB-KW"/>
</dbReference>
<comment type="caution">
    <text evidence="3">The sequence shown here is derived from an EMBL/GenBank/DDBJ whole genome shotgun (WGS) entry which is preliminary data.</text>
</comment>
<keyword evidence="3" id="KW-0378">Hydrolase</keyword>
<dbReference type="Pfam" id="PF13472">
    <property type="entry name" value="Lipase_GDSL_2"/>
    <property type="match status" value="1"/>
</dbReference>
<dbReference type="Proteomes" id="UP000824998">
    <property type="component" value="Unassembled WGS sequence"/>
</dbReference>
<dbReference type="Gene3D" id="3.40.50.1110">
    <property type="entry name" value="SGNH hydrolase"/>
    <property type="match status" value="1"/>
</dbReference>
<keyword evidence="4" id="KW-1185">Reference proteome</keyword>
<dbReference type="OrthoDB" id="5041285at2759"/>
<protein>
    <submittedName>
        <fullName evidence="3">SGNH hydrolase-type esterase domain-containing protein</fullName>
    </submittedName>
</protein>
<feature type="signal peptide" evidence="1">
    <location>
        <begin position="1"/>
        <end position="17"/>
    </location>
</feature>
<dbReference type="InterPro" id="IPR037459">
    <property type="entry name" value="RhgT-like"/>
</dbReference>